<sequence length="822" mass="93695">METSSEDDVLPRFCEIPAQTLGFLNVLGFKSFEDLSNVCDLALELSNKCAHLETHLQNLHRSLGSSIVSWASCSIRAKSSLEDFILNLENLSLISSQTQGGRTIQKIMARDLPYIVNELWRIECLREYAVIALKLEALVGDLEDGVLSVLNHHSGHIFSRTGPSPSIPGDYSAKLENVHRAVKAINNIEELLLNVQNLHPHWSNLLKAVDTRVDKILGVLRPQVIADHRSLLASLGWPPKLLSSDMQTEEAAGVPNPLVLMQGEKKQSYSQSFLALCALQHVQFKREGRKHFELGQKDGNVALWAIDELVSPIASRIEHHLLKWTDKPEFMFALVYKITRDFIEGVDDVLQPLIDRGRLVSCSAKEAWVSAMVQVLSGFLAKKVFPLLAKRYKDKNSKSDAISSWLYLIDHSVKLDKRMQLLISSETDLFFGEAGTHLGFAKSMSVLSLFCERLDWLKIWAKVELKDAWKKLKAELTDERSWSTEKRRGTGQRIERGSEQYFLSTREDHKAPVIAEFALKISWEMIERCRTLPVASCQVQFVRSAAAKFLWHFFKVLLSRHKSAEFPAYDSDETLVRICQLINVARYSEFTLREWSDNIALLELSLAEKGLNIDSRDDTTNSSCFFEEEIQSLVEMETNWITEVITQVLHEFENLSFYYFNSGDRFELPSSNQEARMDLIISDDFAEALDNLRRRLLVIKEHLNATDFLDVWRSVAEGLDHFTFRSILSMGIQFSEEGAKQYVADMQGLFLVFRDFCDRPEAFFPFIKDLVKLLKLGKDEVLDLKSNLLSNTNGSGYLLSFGISNFSVDQAWMILNDMRILV</sequence>
<dbReference type="Proteomes" id="UP001153076">
    <property type="component" value="Unassembled WGS sequence"/>
</dbReference>
<dbReference type="PANTHER" id="PTHR13520:SF0">
    <property type="entry name" value="RAD50-INTERACTING PROTEIN 1"/>
    <property type="match status" value="1"/>
</dbReference>
<proteinExistence type="predicted"/>
<accession>A0A9Q1KQ02</accession>
<dbReference type="InterPro" id="IPR007528">
    <property type="entry name" value="RINT1_Tip20"/>
</dbReference>
<dbReference type="GO" id="GO:0070939">
    <property type="term" value="C:Dsl1/NZR complex"/>
    <property type="evidence" value="ECO:0007669"/>
    <property type="project" value="InterPro"/>
</dbReference>
<dbReference type="EMBL" id="JAKOGI010000048">
    <property type="protein sequence ID" value="KAJ8446814.1"/>
    <property type="molecule type" value="Genomic_DNA"/>
</dbReference>
<keyword evidence="2" id="KW-1185">Reference proteome</keyword>
<gene>
    <name evidence="1" type="ORF">Cgig2_016124</name>
</gene>
<evidence type="ECO:0000313" key="1">
    <source>
        <dbReference type="EMBL" id="KAJ8446814.1"/>
    </source>
</evidence>
<dbReference type="Pfam" id="PF04437">
    <property type="entry name" value="RINT1_TIP1"/>
    <property type="match status" value="1"/>
</dbReference>
<dbReference type="PANTHER" id="PTHR13520">
    <property type="entry name" value="RAD50-INTERACTING PROTEIN 1 RINT-1"/>
    <property type="match status" value="1"/>
</dbReference>
<dbReference type="AlphaFoldDB" id="A0A9Q1KQ02"/>
<dbReference type="GO" id="GO:0006888">
    <property type="term" value="P:endoplasmic reticulum to Golgi vesicle-mediated transport"/>
    <property type="evidence" value="ECO:0007669"/>
    <property type="project" value="InterPro"/>
</dbReference>
<name>A0A9Q1KQ02_9CARY</name>
<dbReference type="InterPro" id="IPR042044">
    <property type="entry name" value="EXOC6PINT-1/Sec15/Tip20_C_dom2"/>
</dbReference>
<dbReference type="Gene3D" id="1.20.58.670">
    <property type="entry name" value="Dsl1p vesicle tethering complex, Tip20p subunit, domain D"/>
    <property type="match status" value="1"/>
</dbReference>
<organism evidence="1 2">
    <name type="scientific">Carnegiea gigantea</name>
    <dbReference type="NCBI Taxonomy" id="171969"/>
    <lineage>
        <taxon>Eukaryota</taxon>
        <taxon>Viridiplantae</taxon>
        <taxon>Streptophyta</taxon>
        <taxon>Embryophyta</taxon>
        <taxon>Tracheophyta</taxon>
        <taxon>Spermatophyta</taxon>
        <taxon>Magnoliopsida</taxon>
        <taxon>eudicotyledons</taxon>
        <taxon>Gunneridae</taxon>
        <taxon>Pentapetalae</taxon>
        <taxon>Caryophyllales</taxon>
        <taxon>Cactineae</taxon>
        <taxon>Cactaceae</taxon>
        <taxon>Cactoideae</taxon>
        <taxon>Echinocereeae</taxon>
        <taxon>Carnegiea</taxon>
    </lineage>
</organism>
<evidence type="ECO:0008006" key="3">
    <source>
        <dbReference type="Google" id="ProtNLM"/>
    </source>
</evidence>
<dbReference type="GO" id="GO:0006890">
    <property type="term" value="P:retrograde vesicle-mediated transport, Golgi to endoplasmic reticulum"/>
    <property type="evidence" value="ECO:0007669"/>
    <property type="project" value="InterPro"/>
</dbReference>
<reference evidence="1" key="1">
    <citation type="submission" date="2022-04" db="EMBL/GenBank/DDBJ databases">
        <title>Carnegiea gigantea Genome sequencing and assembly v2.</title>
        <authorList>
            <person name="Copetti D."/>
            <person name="Sanderson M.J."/>
            <person name="Burquez A."/>
            <person name="Wojciechowski M.F."/>
        </authorList>
    </citation>
    <scope>NUCLEOTIDE SEQUENCE</scope>
    <source>
        <strain evidence="1">SGP5-SGP5p</strain>
        <tissue evidence="1">Aerial part</tissue>
    </source>
</reference>
<protein>
    <recommendedName>
        <fullName evidence="3">RINT1-like protein MAG2L</fullName>
    </recommendedName>
</protein>
<dbReference type="GO" id="GO:0060628">
    <property type="term" value="P:regulation of ER to Golgi vesicle-mediated transport"/>
    <property type="evidence" value="ECO:0007669"/>
    <property type="project" value="TreeGrafter"/>
</dbReference>
<dbReference type="OrthoDB" id="2189254at2759"/>
<comment type="caution">
    <text evidence="1">The sequence shown here is derived from an EMBL/GenBank/DDBJ whole genome shotgun (WGS) entry which is preliminary data.</text>
</comment>
<evidence type="ECO:0000313" key="2">
    <source>
        <dbReference type="Proteomes" id="UP001153076"/>
    </source>
</evidence>
<dbReference type="PROSITE" id="PS51386">
    <property type="entry name" value="RINT1_TIP20"/>
    <property type="match status" value="1"/>
</dbReference>